<evidence type="ECO:0000256" key="2">
    <source>
        <dbReference type="ARBA" id="ARBA00007783"/>
    </source>
</evidence>
<dbReference type="EMBL" id="JAQSJE010000002">
    <property type="protein sequence ID" value="MDD0823410.1"/>
    <property type="molecule type" value="Genomic_DNA"/>
</dbReference>
<sequence>MFLKLSGKIARLRAFDELLKQLIIRDIKIKYRRSYLGYIWSILNPLMTMTVLVIVFSHLFTRFDIDNFPLYLISGQIIFSFMAEATNMAVSSISNNASLIKKTYVPKYIFTLSKVGSSLVNLLFSMGALLLVMLFTKATFSWNLLFFPFLVLQVFVFVLGVGLLLASMSVFFRDIQYLWGVILPMWMYLTPIFYPVSIIPESYRELYKMLNPMYWYVTQSRDIIVYARFPDTQLILMGSLFAIVVLCFGAWVFNKKQDEFILYI</sequence>
<comment type="subcellular location">
    <subcellularLocation>
        <location evidence="1 9">Cell inner membrane</location>
        <topology evidence="1 9">Multi-pass membrane protein</topology>
    </subcellularLocation>
</comment>
<keyword evidence="7 9" id="KW-1133">Transmembrane helix</keyword>
<dbReference type="Pfam" id="PF01061">
    <property type="entry name" value="ABC2_membrane"/>
    <property type="match status" value="1"/>
</dbReference>
<keyword evidence="4 9" id="KW-1003">Cell membrane</keyword>
<keyword evidence="6 9" id="KW-0812">Transmembrane</keyword>
<evidence type="ECO:0000259" key="10">
    <source>
        <dbReference type="PROSITE" id="PS51012"/>
    </source>
</evidence>
<accession>A0ABT5MMK6</accession>
<evidence type="ECO:0000256" key="6">
    <source>
        <dbReference type="ARBA" id="ARBA00022692"/>
    </source>
</evidence>
<feature type="transmembrane region" description="Helical" evidence="9">
    <location>
        <begin position="35"/>
        <end position="56"/>
    </location>
</feature>
<dbReference type="Proteomes" id="UP001221909">
    <property type="component" value="Unassembled WGS sequence"/>
</dbReference>
<dbReference type="PANTHER" id="PTHR30413">
    <property type="entry name" value="INNER MEMBRANE TRANSPORT PERMEASE"/>
    <property type="match status" value="1"/>
</dbReference>
<evidence type="ECO:0000256" key="1">
    <source>
        <dbReference type="ARBA" id="ARBA00004429"/>
    </source>
</evidence>
<dbReference type="InterPro" id="IPR013525">
    <property type="entry name" value="ABC2_TM"/>
</dbReference>
<dbReference type="RefSeq" id="WP_273749553.1">
    <property type="nucleotide sequence ID" value="NZ_JAQSJE010000002.1"/>
</dbReference>
<feature type="transmembrane region" description="Helical" evidence="9">
    <location>
        <begin position="68"/>
        <end position="90"/>
    </location>
</feature>
<keyword evidence="8 9" id="KW-0472">Membrane</keyword>
<feature type="transmembrane region" description="Helical" evidence="9">
    <location>
        <begin position="177"/>
        <end position="199"/>
    </location>
</feature>
<protein>
    <recommendedName>
        <fullName evidence="9">Transport permease protein</fullName>
    </recommendedName>
</protein>
<evidence type="ECO:0000256" key="8">
    <source>
        <dbReference type="ARBA" id="ARBA00023136"/>
    </source>
</evidence>
<proteinExistence type="inferred from homology"/>
<comment type="similarity">
    <text evidence="2 9">Belongs to the ABC-2 integral membrane protein family.</text>
</comment>
<feature type="transmembrane region" description="Helical" evidence="9">
    <location>
        <begin position="234"/>
        <end position="253"/>
    </location>
</feature>
<evidence type="ECO:0000256" key="3">
    <source>
        <dbReference type="ARBA" id="ARBA00022448"/>
    </source>
</evidence>
<dbReference type="PANTHER" id="PTHR30413:SF8">
    <property type="entry name" value="TRANSPORT PERMEASE PROTEIN"/>
    <property type="match status" value="1"/>
</dbReference>
<dbReference type="InterPro" id="IPR047817">
    <property type="entry name" value="ABC2_TM_bact-type"/>
</dbReference>
<reference evidence="11 12" key="1">
    <citation type="submission" date="2023-02" db="EMBL/GenBank/DDBJ databases">
        <title>Mannheimia cairiniae sp. nov., a novel species of Mannheimia obtained from moscovy ducks (Cairina moschata) and reclassification of Mannheimia ovis as heterotypic synonym of Mannheimia pernigra.</title>
        <authorList>
            <person name="Christensen H."/>
        </authorList>
    </citation>
    <scope>NUCLEOTIDE SEQUENCE [LARGE SCALE GENOMIC DNA]</scope>
    <source>
        <strain evidence="11 12">AT1</strain>
    </source>
</reference>
<organism evidence="11 12">
    <name type="scientific">Mannheimia cairinae</name>
    <dbReference type="NCBI Taxonomy" id="3025936"/>
    <lineage>
        <taxon>Bacteria</taxon>
        <taxon>Pseudomonadati</taxon>
        <taxon>Pseudomonadota</taxon>
        <taxon>Gammaproteobacteria</taxon>
        <taxon>Pasteurellales</taxon>
        <taxon>Pasteurellaceae</taxon>
        <taxon>Mannheimia</taxon>
    </lineage>
</organism>
<evidence type="ECO:0000313" key="11">
    <source>
        <dbReference type="EMBL" id="MDD0823410.1"/>
    </source>
</evidence>
<evidence type="ECO:0000256" key="5">
    <source>
        <dbReference type="ARBA" id="ARBA00022519"/>
    </source>
</evidence>
<name>A0ABT5MMK6_9PAST</name>
<feature type="transmembrane region" description="Helical" evidence="9">
    <location>
        <begin position="142"/>
        <end position="165"/>
    </location>
</feature>
<keyword evidence="3 9" id="KW-0813">Transport</keyword>
<dbReference type="PRINTS" id="PR00164">
    <property type="entry name" value="ABC2TRNSPORT"/>
</dbReference>
<keyword evidence="5" id="KW-0997">Cell inner membrane</keyword>
<evidence type="ECO:0000256" key="7">
    <source>
        <dbReference type="ARBA" id="ARBA00022989"/>
    </source>
</evidence>
<dbReference type="PROSITE" id="PS51012">
    <property type="entry name" value="ABC_TM2"/>
    <property type="match status" value="1"/>
</dbReference>
<evidence type="ECO:0000256" key="9">
    <source>
        <dbReference type="RuleBase" id="RU361157"/>
    </source>
</evidence>
<feature type="domain" description="ABC transmembrane type-2" evidence="10">
    <location>
        <begin position="36"/>
        <end position="256"/>
    </location>
</feature>
<keyword evidence="12" id="KW-1185">Reference proteome</keyword>
<comment type="caution">
    <text evidence="11">The sequence shown here is derived from an EMBL/GenBank/DDBJ whole genome shotgun (WGS) entry which is preliminary data.</text>
</comment>
<feature type="transmembrane region" description="Helical" evidence="9">
    <location>
        <begin position="111"/>
        <end position="136"/>
    </location>
</feature>
<dbReference type="InterPro" id="IPR000412">
    <property type="entry name" value="ABC_2_transport"/>
</dbReference>
<gene>
    <name evidence="11" type="ORF">PTQ27_02855</name>
</gene>
<evidence type="ECO:0000313" key="12">
    <source>
        <dbReference type="Proteomes" id="UP001221909"/>
    </source>
</evidence>
<evidence type="ECO:0000256" key="4">
    <source>
        <dbReference type="ARBA" id="ARBA00022475"/>
    </source>
</evidence>